<dbReference type="Pfam" id="PF04405">
    <property type="entry name" value="ScdA_N"/>
    <property type="match status" value="1"/>
</dbReference>
<evidence type="ECO:0000313" key="6">
    <source>
        <dbReference type="EMBL" id="QRV14924.1"/>
    </source>
</evidence>
<gene>
    <name evidence="6" type="primary">ric</name>
    <name evidence="6" type="ORF">JMJ58_18745</name>
</gene>
<organism evidence="6 7">
    <name type="scientific">Haloterrigena salifodinae</name>
    <dbReference type="NCBI Taxonomy" id="2675099"/>
    <lineage>
        <taxon>Archaea</taxon>
        <taxon>Methanobacteriati</taxon>
        <taxon>Methanobacteriota</taxon>
        <taxon>Stenosarchaea group</taxon>
        <taxon>Halobacteria</taxon>
        <taxon>Halobacteriales</taxon>
        <taxon>Natrialbaceae</taxon>
        <taxon>Haloterrigena</taxon>
    </lineage>
</organism>
<evidence type="ECO:0000256" key="2">
    <source>
        <dbReference type="ARBA" id="ARBA00022490"/>
    </source>
</evidence>
<evidence type="ECO:0000259" key="5">
    <source>
        <dbReference type="Pfam" id="PF01814"/>
    </source>
</evidence>
<dbReference type="AlphaFoldDB" id="A0A8T8DZA2"/>
<evidence type="ECO:0000256" key="1">
    <source>
        <dbReference type="ARBA" id="ARBA00004496"/>
    </source>
</evidence>
<evidence type="ECO:0000256" key="4">
    <source>
        <dbReference type="ARBA" id="ARBA00023004"/>
    </source>
</evidence>
<reference evidence="6 7" key="1">
    <citation type="submission" date="2021-01" db="EMBL/GenBank/DDBJ databases">
        <title>Genome Sequence and Methylation Pattern of Haloterrigena salifodinae BOL5-1, An Extremely Halophilic Archaeon from a Bolivian Salt Mine.</title>
        <authorList>
            <person name="DasSarma P."/>
            <person name="Anton B.P."/>
            <person name="DasSarma S.L."/>
            <person name="von Ehrenheim H.A.L."/>
            <person name="Martinez F.L."/>
            <person name="Guzman D."/>
            <person name="Roberts R.J."/>
            <person name="DasSarma S."/>
        </authorList>
    </citation>
    <scope>NUCLEOTIDE SEQUENCE [LARGE SCALE GENOMIC DNA]</scope>
    <source>
        <strain evidence="6 7">BOL5-1</strain>
    </source>
</reference>
<dbReference type="InterPro" id="IPR019903">
    <property type="entry name" value="RIC_family"/>
</dbReference>
<name>A0A8T8DZA2_9EURY</name>
<comment type="subcellular location">
    <subcellularLocation>
        <location evidence="1">Cytoplasm</location>
    </subcellularLocation>
</comment>
<dbReference type="GeneID" id="62877207"/>
<keyword evidence="2" id="KW-0963">Cytoplasm</keyword>
<sequence length="238" mass="26842">MTAEIDPERRLGALVRDNPEFASVFESVGIDYCCGGDDSLERACADADLEVGVVVDRLRDARSDGGDGTDDWDSLSALVDDIVENHHDYLRAELPPLERTVRKVVRVHGDDHPELHDVESMFLDLEDEVTHHIEDEEENVFPELERLEDETALTGDEEAQVRKAIDHLEDEHDAAAAHLERLRSLTDDYAVPEGACTSYRNMLDRLQLLEEDMHLHIHKENNVLFPDAQDRLAAAVAE</sequence>
<keyword evidence="4" id="KW-0408">Iron</keyword>
<accession>A0A8T8DZA2</accession>
<feature type="domain" description="Hemerythrin-like" evidence="5">
    <location>
        <begin position="80"/>
        <end position="226"/>
    </location>
</feature>
<dbReference type="EMBL" id="CP069188">
    <property type="protein sequence ID" value="QRV14924.1"/>
    <property type="molecule type" value="Genomic_DNA"/>
</dbReference>
<keyword evidence="7" id="KW-1185">Reference proteome</keyword>
<dbReference type="Gene3D" id="1.20.120.520">
    <property type="entry name" value="nmb1532 protein domain like"/>
    <property type="match status" value="1"/>
</dbReference>
<dbReference type="GO" id="GO:0005737">
    <property type="term" value="C:cytoplasm"/>
    <property type="evidence" value="ECO:0007669"/>
    <property type="project" value="UniProtKB-SubCell"/>
</dbReference>
<proteinExistence type="predicted"/>
<dbReference type="OrthoDB" id="105876at2157"/>
<dbReference type="PANTHER" id="PTHR36438">
    <property type="entry name" value="IRON-SULFUR CLUSTER REPAIR PROTEIN YTFE"/>
    <property type="match status" value="1"/>
</dbReference>
<dbReference type="PANTHER" id="PTHR36438:SF1">
    <property type="entry name" value="IRON-SULFUR CLUSTER REPAIR PROTEIN YTFE"/>
    <property type="match status" value="1"/>
</dbReference>
<dbReference type="KEGG" id="hsal:JMJ58_18745"/>
<keyword evidence="3" id="KW-0479">Metal-binding</keyword>
<dbReference type="Proteomes" id="UP000637819">
    <property type="component" value="Chromosome"/>
</dbReference>
<evidence type="ECO:0000313" key="7">
    <source>
        <dbReference type="Proteomes" id="UP000637819"/>
    </source>
</evidence>
<dbReference type="InterPro" id="IPR012312">
    <property type="entry name" value="Hemerythrin-like"/>
</dbReference>
<protein>
    <submittedName>
        <fullName evidence="6">Iron-sulfur cluster repair di-iron protein</fullName>
    </submittedName>
</protein>
<dbReference type="GO" id="GO:0046872">
    <property type="term" value="F:metal ion binding"/>
    <property type="evidence" value="ECO:0007669"/>
    <property type="project" value="UniProtKB-KW"/>
</dbReference>
<dbReference type="Pfam" id="PF01814">
    <property type="entry name" value="Hemerythrin"/>
    <property type="match status" value="1"/>
</dbReference>
<evidence type="ECO:0000256" key="3">
    <source>
        <dbReference type="ARBA" id="ARBA00022723"/>
    </source>
</evidence>
<dbReference type="RefSeq" id="WP_204747558.1">
    <property type="nucleotide sequence ID" value="NZ_CP069188.1"/>
</dbReference>
<dbReference type="NCBIfam" id="TIGR03652">
    <property type="entry name" value="FeS_repair_RIC"/>
    <property type="match status" value="1"/>
</dbReference>